<dbReference type="Proteomes" id="UP001567538">
    <property type="component" value="Unassembled WGS sequence"/>
</dbReference>
<dbReference type="Gene3D" id="3.30.70.80">
    <property type="entry name" value="Peptidase S8 propeptide/proteinase inhibitor I9"/>
    <property type="match status" value="1"/>
</dbReference>
<name>A0ABD1HHJ8_SALDI</name>
<proteinExistence type="inferred from homology"/>
<feature type="signal peptide" evidence="8">
    <location>
        <begin position="1"/>
        <end position="24"/>
    </location>
</feature>
<dbReference type="PROSITE" id="PS00138">
    <property type="entry name" value="SUBTILASE_SER"/>
    <property type="match status" value="1"/>
</dbReference>
<dbReference type="Gene3D" id="2.60.40.2310">
    <property type="match status" value="1"/>
</dbReference>
<feature type="active site" description="Charge relay system" evidence="6 7">
    <location>
        <position position="145"/>
    </location>
</feature>
<dbReference type="InterPro" id="IPR023828">
    <property type="entry name" value="Peptidase_S8_Ser-AS"/>
</dbReference>
<keyword evidence="3 8" id="KW-0732">Signal</keyword>
<evidence type="ECO:0000259" key="11">
    <source>
        <dbReference type="Pfam" id="PF17766"/>
    </source>
</evidence>
<dbReference type="InterPro" id="IPR041469">
    <property type="entry name" value="Subtilisin-like_FN3"/>
</dbReference>
<evidence type="ECO:0000256" key="3">
    <source>
        <dbReference type="ARBA" id="ARBA00022729"/>
    </source>
</evidence>
<dbReference type="Gene3D" id="3.40.50.200">
    <property type="entry name" value="Peptidase S8/S53 domain"/>
    <property type="match status" value="1"/>
</dbReference>
<evidence type="ECO:0000256" key="7">
    <source>
        <dbReference type="PROSITE-ProRule" id="PRU01240"/>
    </source>
</evidence>
<evidence type="ECO:0000256" key="5">
    <source>
        <dbReference type="ARBA" id="ARBA00022825"/>
    </source>
</evidence>
<keyword evidence="4 7" id="KW-0378">Hydrolase</keyword>
<keyword evidence="5 7" id="KW-0720">Serine protease</keyword>
<feature type="domain" description="Subtilisin-like protease fibronectin type-III" evidence="11">
    <location>
        <begin position="666"/>
        <end position="762"/>
    </location>
</feature>
<feature type="domain" description="Inhibitor I9" evidence="10">
    <location>
        <begin position="28"/>
        <end position="104"/>
    </location>
</feature>
<gene>
    <name evidence="12" type="ORF">AAHA92_11609</name>
</gene>
<dbReference type="PANTHER" id="PTHR10795">
    <property type="entry name" value="PROPROTEIN CONVERTASE SUBTILISIN/KEXIN"/>
    <property type="match status" value="1"/>
</dbReference>
<accession>A0ABD1HHJ8</accession>
<protein>
    <submittedName>
        <fullName evidence="12">Subtilisin-like protease SBT5.6</fullName>
    </submittedName>
</protein>
<dbReference type="AlphaFoldDB" id="A0ABD1HHJ8"/>
<reference evidence="12 13" key="1">
    <citation type="submission" date="2024-06" db="EMBL/GenBank/DDBJ databases">
        <title>A chromosome level genome sequence of Diviner's sage (Salvia divinorum).</title>
        <authorList>
            <person name="Ford S.A."/>
            <person name="Ro D.-K."/>
            <person name="Ness R.W."/>
            <person name="Phillips M.A."/>
        </authorList>
    </citation>
    <scope>NUCLEOTIDE SEQUENCE [LARGE SCALE GENOMIC DNA]</scope>
    <source>
        <strain evidence="12">SAF-2024a</strain>
        <tissue evidence="12">Leaf</tissue>
    </source>
</reference>
<dbReference type="SUPFAM" id="SSF52743">
    <property type="entry name" value="Subtilisin-like"/>
    <property type="match status" value="1"/>
</dbReference>
<dbReference type="FunFam" id="3.40.50.200:FF:000006">
    <property type="entry name" value="Subtilisin-like protease SBT1.5"/>
    <property type="match status" value="1"/>
</dbReference>
<evidence type="ECO:0000256" key="6">
    <source>
        <dbReference type="PIRSR" id="PIRSR615500-1"/>
    </source>
</evidence>
<feature type="active site" description="Charge relay system" evidence="6 7">
    <location>
        <position position="558"/>
    </location>
</feature>
<feature type="active site" description="Charge relay system" evidence="6 7">
    <location>
        <position position="218"/>
    </location>
</feature>
<dbReference type="GO" id="GO:0006508">
    <property type="term" value="P:proteolysis"/>
    <property type="evidence" value="ECO:0007669"/>
    <property type="project" value="UniProtKB-KW"/>
</dbReference>
<dbReference type="PROSITE" id="PS51892">
    <property type="entry name" value="SUBTILASE"/>
    <property type="match status" value="1"/>
</dbReference>
<dbReference type="Pfam" id="PF00082">
    <property type="entry name" value="Peptidase_S8"/>
    <property type="match status" value="1"/>
</dbReference>
<feature type="domain" description="Peptidase S8/S53" evidence="9">
    <location>
        <begin position="136"/>
        <end position="606"/>
    </location>
</feature>
<sequence length="768" mass="81188">MHNQPITSLLFSLLLLLRISALFAQQKVYVVYLGDHSGVQTPQEIENVHHSYLHSVNSSAASIIYSYKNAINGFSALLTPQQADAISEMDGVISVFRSQPARLHTTRSWDFINLLEANGDASKANGEELLKKAEYGQNVTVGVIDTGIWPESESFSDKDMGPIPSYWKGICQSGDQFNSSNCNRKIVGARYYLNGFVANYGPVDPTLDFISPRDVSGHGTHSASIVGGRRVPNAAGIGGIGRGTASGGAPLVRLAIYKVCWPVAGKTGADGYACFDDDVIAAFDDAIADGVQVVSVSLGRITAIPYEADGIAIGALHAVKRNIVVACSAGDAGPYPLTVTSVAPWVITVGASTIDRVFSSPVKLGNGVVLEGQSLAPFDEARTYPLVYAADVEIPGSTTKQTTGYCMSGTLSPDLVRGKAVFCRGGATYQTLEVAEAGGAAAVLGNPYEGKAVAGLSYMIPTTTIPTNEIPTVCNYTDSDKAATVTLTPVKTLLGTKPAPFMTPFTSIGPSGIDPDIFKPDVIAPGLNILAAWSGATSPLNVPADKRVVKYQFRSGTSIACPHVSAAAVLLKAVHPNWSSAAIRSALITTAKLSNNQGGSITDAYGNSSNPFESGAGHIQPSKAADPGLVYDASYGDYLLFLCDRSGNWIDPSFHCPDDVPSPRHFNYPSLALIDMEDRRTTVRRVVTNVGPARSTYTVTITQPPGYTVEIAPAVLRFSAVGEKQKFDITVTAGAGAVEYVYVFGSYVWSDGTHQVRSPIAVNIASDY</sequence>
<dbReference type="InterPro" id="IPR015500">
    <property type="entry name" value="Peptidase_S8_subtilisin-rel"/>
</dbReference>
<dbReference type="CDD" id="cd02120">
    <property type="entry name" value="PA_subtilisin_like"/>
    <property type="match status" value="1"/>
</dbReference>
<organism evidence="12 13">
    <name type="scientific">Salvia divinorum</name>
    <name type="common">Maria pastora</name>
    <name type="synonym">Diviner's sage</name>
    <dbReference type="NCBI Taxonomy" id="28513"/>
    <lineage>
        <taxon>Eukaryota</taxon>
        <taxon>Viridiplantae</taxon>
        <taxon>Streptophyta</taxon>
        <taxon>Embryophyta</taxon>
        <taxon>Tracheophyta</taxon>
        <taxon>Spermatophyta</taxon>
        <taxon>Magnoliopsida</taxon>
        <taxon>eudicotyledons</taxon>
        <taxon>Gunneridae</taxon>
        <taxon>Pentapetalae</taxon>
        <taxon>asterids</taxon>
        <taxon>lamiids</taxon>
        <taxon>Lamiales</taxon>
        <taxon>Lamiaceae</taxon>
        <taxon>Nepetoideae</taxon>
        <taxon>Mentheae</taxon>
        <taxon>Salviinae</taxon>
        <taxon>Salvia</taxon>
        <taxon>Salvia subgen. Calosphace</taxon>
    </lineage>
</organism>
<keyword evidence="13" id="KW-1185">Reference proteome</keyword>
<evidence type="ECO:0000256" key="1">
    <source>
        <dbReference type="ARBA" id="ARBA00011073"/>
    </source>
</evidence>
<dbReference type="InterPro" id="IPR045051">
    <property type="entry name" value="SBT"/>
</dbReference>
<dbReference type="InterPro" id="IPR034197">
    <property type="entry name" value="Peptidases_S8_3"/>
</dbReference>
<evidence type="ECO:0000256" key="4">
    <source>
        <dbReference type="ARBA" id="ARBA00022801"/>
    </source>
</evidence>
<dbReference type="Gene3D" id="3.50.30.30">
    <property type="match status" value="1"/>
</dbReference>
<comment type="similarity">
    <text evidence="1 7">Belongs to the peptidase S8 family.</text>
</comment>
<dbReference type="CDD" id="cd04852">
    <property type="entry name" value="Peptidases_S8_3"/>
    <property type="match status" value="1"/>
</dbReference>
<dbReference type="Pfam" id="PF05922">
    <property type="entry name" value="Inhibitor_I9"/>
    <property type="match status" value="1"/>
</dbReference>
<dbReference type="EMBL" id="JBEAFC010000005">
    <property type="protein sequence ID" value="KAL1555928.1"/>
    <property type="molecule type" value="Genomic_DNA"/>
</dbReference>
<evidence type="ECO:0000259" key="10">
    <source>
        <dbReference type="Pfam" id="PF05922"/>
    </source>
</evidence>
<evidence type="ECO:0000256" key="8">
    <source>
        <dbReference type="SAM" id="SignalP"/>
    </source>
</evidence>
<comment type="caution">
    <text evidence="12">The sequence shown here is derived from an EMBL/GenBank/DDBJ whole genome shotgun (WGS) entry which is preliminary data.</text>
</comment>
<dbReference type="InterPro" id="IPR010259">
    <property type="entry name" value="S8pro/Inhibitor_I9"/>
</dbReference>
<feature type="chain" id="PRO_5044869708" evidence="8">
    <location>
        <begin position="25"/>
        <end position="768"/>
    </location>
</feature>
<evidence type="ECO:0000313" key="12">
    <source>
        <dbReference type="EMBL" id="KAL1555928.1"/>
    </source>
</evidence>
<dbReference type="GO" id="GO:0004252">
    <property type="term" value="F:serine-type endopeptidase activity"/>
    <property type="evidence" value="ECO:0007669"/>
    <property type="project" value="UniProtKB-UniRule"/>
</dbReference>
<dbReference type="InterPro" id="IPR036852">
    <property type="entry name" value="Peptidase_S8/S53_dom_sf"/>
</dbReference>
<evidence type="ECO:0000259" key="9">
    <source>
        <dbReference type="Pfam" id="PF00082"/>
    </source>
</evidence>
<dbReference type="PRINTS" id="PR00723">
    <property type="entry name" value="SUBTILISIN"/>
</dbReference>
<dbReference type="InterPro" id="IPR037045">
    <property type="entry name" value="S8pro/Inhibitor_I9_sf"/>
</dbReference>
<dbReference type="InterPro" id="IPR000209">
    <property type="entry name" value="Peptidase_S8/S53_dom"/>
</dbReference>
<keyword evidence="2 7" id="KW-0645">Protease</keyword>
<evidence type="ECO:0000256" key="2">
    <source>
        <dbReference type="ARBA" id="ARBA00022670"/>
    </source>
</evidence>
<dbReference type="Pfam" id="PF17766">
    <property type="entry name" value="fn3_6"/>
    <property type="match status" value="1"/>
</dbReference>
<evidence type="ECO:0000313" key="13">
    <source>
        <dbReference type="Proteomes" id="UP001567538"/>
    </source>
</evidence>